<evidence type="ECO:0000256" key="1">
    <source>
        <dbReference type="SAM" id="Phobius"/>
    </source>
</evidence>
<name>A0A1T4VKM8_9FIRM</name>
<dbReference type="Proteomes" id="UP000190814">
    <property type="component" value="Unassembled WGS sequence"/>
</dbReference>
<evidence type="ECO:0000313" key="3">
    <source>
        <dbReference type="Proteomes" id="UP000190814"/>
    </source>
</evidence>
<dbReference type="AlphaFoldDB" id="A0A1T4VKM8"/>
<feature type="transmembrane region" description="Helical" evidence="1">
    <location>
        <begin position="77"/>
        <end position="99"/>
    </location>
</feature>
<evidence type="ECO:0000313" key="2">
    <source>
        <dbReference type="EMBL" id="SKA65534.1"/>
    </source>
</evidence>
<keyword evidence="1" id="KW-1133">Transmembrane helix</keyword>
<dbReference type="RefSeq" id="WP_078765996.1">
    <property type="nucleotide sequence ID" value="NZ_FUXZ01000006.1"/>
</dbReference>
<feature type="transmembrane region" description="Helical" evidence="1">
    <location>
        <begin position="46"/>
        <end position="65"/>
    </location>
</feature>
<proteinExistence type="predicted"/>
<gene>
    <name evidence="2" type="ORF">SAMN02745111_01124</name>
</gene>
<reference evidence="2 3" key="1">
    <citation type="submission" date="2017-02" db="EMBL/GenBank/DDBJ databases">
        <authorList>
            <person name="Peterson S.W."/>
        </authorList>
    </citation>
    <scope>NUCLEOTIDE SEQUENCE [LARGE SCALE GENOMIC DNA]</scope>
    <source>
        <strain evidence="2 3">ATCC 35992</strain>
    </source>
</reference>
<accession>A0A1T4VKM8</accession>
<organism evidence="2 3">
    <name type="scientific">Eubacterium uniforme</name>
    <dbReference type="NCBI Taxonomy" id="39495"/>
    <lineage>
        <taxon>Bacteria</taxon>
        <taxon>Bacillati</taxon>
        <taxon>Bacillota</taxon>
        <taxon>Clostridia</taxon>
        <taxon>Eubacteriales</taxon>
        <taxon>Eubacteriaceae</taxon>
        <taxon>Eubacterium</taxon>
    </lineage>
</organism>
<sequence length="182" mass="20760">MKRQLTESERKYMTDNPDKCMYWPDYGIKETKDSGIWGEYGDIIKVLLIIPLVVAAIMAGIWFLIDGFGIFGMKVGAVILFILLIIPSCISPFVVMNLTSKTKIKKAEKKHLDCIKNDTFDVEEIVIKSVVREKAEAYFDTEDGESLICYVGARNVFVPKEGETLYIISSDRHTIIMRKFEC</sequence>
<keyword evidence="3" id="KW-1185">Reference proteome</keyword>
<dbReference type="EMBL" id="FUXZ01000006">
    <property type="protein sequence ID" value="SKA65534.1"/>
    <property type="molecule type" value="Genomic_DNA"/>
</dbReference>
<protein>
    <submittedName>
        <fullName evidence="2">Uncharacterized protein</fullName>
    </submittedName>
</protein>
<keyword evidence="1" id="KW-0472">Membrane</keyword>
<keyword evidence="1" id="KW-0812">Transmembrane</keyword>